<name>A0A8W8HNJ6_MAGGI</name>
<proteinExistence type="predicted"/>
<dbReference type="Proteomes" id="UP000005408">
    <property type="component" value="Unassembled WGS sequence"/>
</dbReference>
<dbReference type="EnsemblMetazoa" id="G1036.1">
    <property type="protein sequence ID" value="G1036.1:cds"/>
    <property type="gene ID" value="G1036"/>
</dbReference>
<sequence length="68" mass="7520">SCNPVHMVYFVGSVESGSGTLINLDVMNVVPYSIDPSVFNVPPQCKNATAMVKRNSMLDRLFKLNIFI</sequence>
<organism evidence="1 2">
    <name type="scientific">Magallana gigas</name>
    <name type="common">Pacific oyster</name>
    <name type="synonym">Crassostrea gigas</name>
    <dbReference type="NCBI Taxonomy" id="29159"/>
    <lineage>
        <taxon>Eukaryota</taxon>
        <taxon>Metazoa</taxon>
        <taxon>Spiralia</taxon>
        <taxon>Lophotrochozoa</taxon>
        <taxon>Mollusca</taxon>
        <taxon>Bivalvia</taxon>
        <taxon>Autobranchia</taxon>
        <taxon>Pteriomorphia</taxon>
        <taxon>Ostreida</taxon>
        <taxon>Ostreoidea</taxon>
        <taxon>Ostreidae</taxon>
        <taxon>Magallana</taxon>
    </lineage>
</organism>
<reference evidence="1" key="1">
    <citation type="submission" date="2022-08" db="UniProtKB">
        <authorList>
            <consortium name="EnsemblMetazoa"/>
        </authorList>
    </citation>
    <scope>IDENTIFICATION</scope>
    <source>
        <strain evidence="1">05x7-T-G4-1.051#20</strain>
    </source>
</reference>
<accession>A0A8W8HNJ6</accession>
<protein>
    <submittedName>
        <fullName evidence="1">Uncharacterized protein</fullName>
    </submittedName>
</protein>
<keyword evidence="2" id="KW-1185">Reference proteome</keyword>
<evidence type="ECO:0000313" key="2">
    <source>
        <dbReference type="Proteomes" id="UP000005408"/>
    </source>
</evidence>
<dbReference type="AlphaFoldDB" id="A0A8W8HNJ6"/>
<evidence type="ECO:0000313" key="1">
    <source>
        <dbReference type="EnsemblMetazoa" id="G1036.1:cds"/>
    </source>
</evidence>